<protein>
    <recommendedName>
        <fullName evidence="6">Hexosyltransferase</fullName>
        <ecNumber evidence="6">2.4.1.-</ecNumber>
    </recommendedName>
</protein>
<dbReference type="SUPFAM" id="SSF103473">
    <property type="entry name" value="MFS general substrate transporter"/>
    <property type="match status" value="1"/>
</dbReference>
<dbReference type="SUPFAM" id="SSF53448">
    <property type="entry name" value="Nucleotide-diphospho-sugar transferases"/>
    <property type="match status" value="1"/>
</dbReference>
<evidence type="ECO:0000256" key="2">
    <source>
        <dbReference type="ARBA" id="ARBA00005241"/>
    </source>
</evidence>
<keyword evidence="3 7" id="KW-0812">Transmembrane</keyword>
<accession>A0AAE0H2B1</accession>
<evidence type="ECO:0000313" key="10">
    <source>
        <dbReference type="Proteomes" id="UP001190700"/>
    </source>
</evidence>
<dbReference type="InterPro" id="IPR029044">
    <property type="entry name" value="Nucleotide-diphossugar_trans"/>
</dbReference>
<dbReference type="PANTHER" id="PTHR16172:SF41">
    <property type="entry name" value="MAJOR FACILITATOR SUPERFAMILY DOMAIN-CONTAINING PROTEIN 6-LIKE"/>
    <property type="match status" value="1"/>
</dbReference>
<keyword evidence="5 7" id="KW-0472">Membrane</keyword>
<evidence type="ECO:0000256" key="4">
    <source>
        <dbReference type="ARBA" id="ARBA00022989"/>
    </source>
</evidence>
<dbReference type="GO" id="GO:0016757">
    <property type="term" value="F:glycosyltransferase activity"/>
    <property type="evidence" value="ECO:0007669"/>
    <property type="project" value="InterPro"/>
</dbReference>
<name>A0AAE0H2B1_9CHLO</name>
<feature type="transmembrane region" description="Helical" evidence="7">
    <location>
        <begin position="66"/>
        <end position="87"/>
    </location>
</feature>
<keyword evidence="4 7" id="KW-1133">Transmembrane helix</keyword>
<dbReference type="AlphaFoldDB" id="A0AAE0H2B1"/>
<reference evidence="9 10" key="1">
    <citation type="journal article" date="2015" name="Genome Biol. Evol.">
        <title>Comparative Genomics of a Bacterivorous Green Alga Reveals Evolutionary Causalities and Consequences of Phago-Mixotrophic Mode of Nutrition.</title>
        <authorList>
            <person name="Burns J.A."/>
            <person name="Paasch A."/>
            <person name="Narechania A."/>
            <person name="Kim E."/>
        </authorList>
    </citation>
    <scope>NUCLEOTIDE SEQUENCE [LARGE SCALE GENOMIC DNA]</scope>
    <source>
        <strain evidence="9 10">PLY_AMNH</strain>
    </source>
</reference>
<comment type="similarity">
    <text evidence="6">Belongs to the glycosyltransferase 8 family.</text>
</comment>
<gene>
    <name evidence="9" type="ORF">CYMTET_3910</name>
</gene>
<comment type="similarity">
    <text evidence="2">Belongs to the major facilitator superfamily. MFSD6 family.</text>
</comment>
<sequence length="513" mass="57867">MISLTFFLVLVALGTANTILETLVFLYFHNDLHASNALCGLTVFFTIIFEYSIFQRAELLLRMCGPHLLLSLGTLAMVIRLLSYTFVSDPWYVLCVEPLHGIIFALTQMAAVHYVDTLAPPHLKTSAQNLRDVAKSVGGIIGAYGGGYCMTHFGSQVMFACLAAFVAVTMILHSLAVFSSRWTSNSIGDESSCLYKGLSSSRGSSEALLSKDERNPSTGGSSERCVTLITADSYLEGVVCLARSLANHGSKAPLLVLAADELLQKTLDVLRADPHCELISLNRKAGFEALGFSENEKSPNLLHQRYHDCWLKLLLWNMDSYSKLIFFDSDMVVLADVNEVFDLDFRDADVIVTAACLCSPKLRGKRPPTERWLPQNCWWSHQSRKSVCDLPEQHPGRYWNAGFMVLKPSTYLFQHLLKHLKNTDTSKFAYAEQDFLNSALKATFLPFGWNALKTLKFTHPDVWAKSRLRSIHYIFSKPWEQKEIWKSRVEGELKWDSDLETLDFWWNVCEQAN</sequence>
<comment type="caution">
    <text evidence="9">The sequence shown here is derived from an EMBL/GenBank/DDBJ whole genome shotgun (WGS) entry which is preliminary data.</text>
</comment>
<evidence type="ECO:0000256" key="7">
    <source>
        <dbReference type="SAM" id="Phobius"/>
    </source>
</evidence>
<dbReference type="PANTHER" id="PTHR16172">
    <property type="entry name" value="MAJOR FACILITATOR SUPERFAMILY DOMAIN-CONTAINING PROTEIN 6-LIKE"/>
    <property type="match status" value="1"/>
</dbReference>
<dbReference type="Proteomes" id="UP001190700">
    <property type="component" value="Unassembled WGS sequence"/>
</dbReference>
<evidence type="ECO:0000256" key="1">
    <source>
        <dbReference type="ARBA" id="ARBA00004141"/>
    </source>
</evidence>
<feature type="domain" description="Major facilitator superfamily associated" evidence="8">
    <location>
        <begin position="4"/>
        <end position="160"/>
    </location>
</feature>
<dbReference type="Pfam" id="PF12832">
    <property type="entry name" value="MFS_1_like"/>
    <property type="match status" value="1"/>
</dbReference>
<evidence type="ECO:0000259" key="8">
    <source>
        <dbReference type="Pfam" id="PF12832"/>
    </source>
</evidence>
<dbReference type="EMBL" id="LGRX02000422">
    <property type="protein sequence ID" value="KAK3288623.1"/>
    <property type="molecule type" value="Genomic_DNA"/>
</dbReference>
<dbReference type="Pfam" id="PF01501">
    <property type="entry name" value="Glyco_transf_8"/>
    <property type="match status" value="1"/>
</dbReference>
<dbReference type="InterPro" id="IPR036259">
    <property type="entry name" value="MFS_trans_sf"/>
</dbReference>
<feature type="transmembrane region" description="Helical" evidence="7">
    <location>
        <begin position="157"/>
        <end position="178"/>
    </location>
</feature>
<dbReference type="InterPro" id="IPR051717">
    <property type="entry name" value="MFS_MFSD6"/>
</dbReference>
<dbReference type="EC" id="2.4.1.-" evidence="6"/>
<evidence type="ECO:0000313" key="9">
    <source>
        <dbReference type="EMBL" id="KAK3288623.1"/>
    </source>
</evidence>
<dbReference type="InterPro" id="IPR002495">
    <property type="entry name" value="Glyco_trans_8"/>
</dbReference>
<organism evidence="9 10">
    <name type="scientific">Cymbomonas tetramitiformis</name>
    <dbReference type="NCBI Taxonomy" id="36881"/>
    <lineage>
        <taxon>Eukaryota</taxon>
        <taxon>Viridiplantae</taxon>
        <taxon>Chlorophyta</taxon>
        <taxon>Pyramimonadophyceae</taxon>
        <taxon>Pyramimonadales</taxon>
        <taxon>Pyramimonadaceae</taxon>
        <taxon>Cymbomonas</taxon>
    </lineage>
</organism>
<dbReference type="InterPro" id="IPR024989">
    <property type="entry name" value="MFS_assoc_dom"/>
</dbReference>
<evidence type="ECO:0000256" key="3">
    <source>
        <dbReference type="ARBA" id="ARBA00022692"/>
    </source>
</evidence>
<evidence type="ECO:0000256" key="6">
    <source>
        <dbReference type="RuleBase" id="RU362027"/>
    </source>
</evidence>
<feature type="transmembrane region" description="Helical" evidence="7">
    <location>
        <begin position="34"/>
        <end position="54"/>
    </location>
</feature>
<dbReference type="Gene3D" id="1.20.1250.20">
    <property type="entry name" value="MFS general substrate transporter like domains"/>
    <property type="match status" value="1"/>
</dbReference>
<proteinExistence type="inferred from homology"/>
<comment type="subcellular location">
    <subcellularLocation>
        <location evidence="1">Membrane</location>
        <topology evidence="1">Multi-pass membrane protein</topology>
    </subcellularLocation>
</comment>
<keyword evidence="10" id="KW-1185">Reference proteome</keyword>
<evidence type="ECO:0000256" key="5">
    <source>
        <dbReference type="ARBA" id="ARBA00023136"/>
    </source>
</evidence>
<dbReference type="GO" id="GO:0016020">
    <property type="term" value="C:membrane"/>
    <property type="evidence" value="ECO:0007669"/>
    <property type="project" value="UniProtKB-SubCell"/>
</dbReference>
<dbReference type="Gene3D" id="3.90.550.10">
    <property type="entry name" value="Spore Coat Polysaccharide Biosynthesis Protein SpsA, Chain A"/>
    <property type="match status" value="1"/>
</dbReference>